<dbReference type="InterPro" id="IPR055414">
    <property type="entry name" value="LRR_R13L4/SHOC2-like"/>
</dbReference>
<dbReference type="InterPro" id="IPR013210">
    <property type="entry name" value="LRR_N_plant-typ"/>
</dbReference>
<evidence type="ECO:0000256" key="4">
    <source>
        <dbReference type="ARBA" id="ARBA00022614"/>
    </source>
</evidence>
<evidence type="ECO:0000256" key="12">
    <source>
        <dbReference type="SAM" id="Phobius"/>
    </source>
</evidence>
<dbReference type="Pfam" id="PF00560">
    <property type="entry name" value="LRR_1"/>
    <property type="match status" value="4"/>
</dbReference>
<reference evidence="15" key="2">
    <citation type="journal article" date="2023" name="Int. J. Mol. Sci.">
        <title>De Novo Assembly and Annotation of 11 Diverse Shrub Willow (Salix) Genomes Reveals Novel Gene Organization in Sex-Linked Regions.</title>
        <authorList>
            <person name="Hyden B."/>
            <person name="Feng K."/>
            <person name="Yates T.B."/>
            <person name="Jawdy S."/>
            <person name="Cereghino C."/>
            <person name="Smart L.B."/>
            <person name="Muchero W."/>
        </authorList>
    </citation>
    <scope>NUCLEOTIDE SEQUENCE [LARGE SCALE GENOMIC DNA]</scope>
    <source>
        <tissue evidence="15">Shoot tip</tissue>
    </source>
</reference>
<keyword evidence="6" id="KW-0732">Signal</keyword>
<dbReference type="PANTHER" id="PTHR48061">
    <property type="entry name" value="LEUCINE-RICH REPEAT RECEPTOR PROTEIN KINASE EMS1-LIKE-RELATED"/>
    <property type="match status" value="1"/>
</dbReference>
<keyword evidence="4" id="KW-0433">Leucine-rich repeat</keyword>
<evidence type="ECO:0000259" key="14">
    <source>
        <dbReference type="Pfam" id="PF23598"/>
    </source>
</evidence>
<dbReference type="GO" id="GO:0005886">
    <property type="term" value="C:plasma membrane"/>
    <property type="evidence" value="ECO:0007669"/>
    <property type="project" value="UniProtKB-SubCell"/>
</dbReference>
<evidence type="ECO:0000313" key="16">
    <source>
        <dbReference type="Proteomes" id="UP001151529"/>
    </source>
</evidence>
<keyword evidence="11" id="KW-0325">Glycoprotein</keyword>
<evidence type="ECO:0000256" key="9">
    <source>
        <dbReference type="ARBA" id="ARBA00023136"/>
    </source>
</evidence>
<evidence type="ECO:0008006" key="17">
    <source>
        <dbReference type="Google" id="ProtNLM"/>
    </source>
</evidence>
<dbReference type="SUPFAM" id="SSF52058">
    <property type="entry name" value="L domain-like"/>
    <property type="match status" value="3"/>
</dbReference>
<evidence type="ECO:0000256" key="1">
    <source>
        <dbReference type="ARBA" id="ARBA00004251"/>
    </source>
</evidence>
<evidence type="ECO:0000256" key="2">
    <source>
        <dbReference type="ARBA" id="ARBA00009592"/>
    </source>
</evidence>
<dbReference type="Pfam" id="PF13516">
    <property type="entry name" value="LRR_6"/>
    <property type="match status" value="1"/>
</dbReference>
<keyword evidence="7" id="KW-0677">Repeat</keyword>
<dbReference type="Pfam" id="PF13855">
    <property type="entry name" value="LRR_8"/>
    <property type="match status" value="4"/>
</dbReference>
<comment type="subcellular location">
    <subcellularLocation>
        <location evidence="1">Cell membrane</location>
        <topology evidence="1">Single-pass type I membrane protein</topology>
    </subcellularLocation>
</comment>
<dbReference type="PRINTS" id="PR00019">
    <property type="entry name" value="LEURICHRPT"/>
</dbReference>
<dbReference type="OrthoDB" id="1394818at2759"/>
<evidence type="ECO:0000256" key="3">
    <source>
        <dbReference type="ARBA" id="ARBA00022475"/>
    </source>
</evidence>
<proteinExistence type="inferred from homology"/>
<dbReference type="PANTHER" id="PTHR48061:SF2">
    <property type="entry name" value="RECEPTOR LIKE PROTEIN 30-LIKE"/>
    <property type="match status" value="1"/>
</dbReference>
<evidence type="ECO:0000259" key="13">
    <source>
        <dbReference type="Pfam" id="PF08263"/>
    </source>
</evidence>
<dbReference type="InterPro" id="IPR032675">
    <property type="entry name" value="LRR_dom_sf"/>
</dbReference>
<dbReference type="SMART" id="SM00369">
    <property type="entry name" value="LRR_TYP"/>
    <property type="match status" value="11"/>
</dbReference>
<keyword evidence="3" id="KW-1003">Cell membrane</keyword>
<evidence type="ECO:0000256" key="7">
    <source>
        <dbReference type="ARBA" id="ARBA00022737"/>
    </source>
</evidence>
<dbReference type="Gene3D" id="3.80.10.10">
    <property type="entry name" value="Ribonuclease Inhibitor"/>
    <property type="match status" value="5"/>
</dbReference>
<gene>
    <name evidence="15" type="ORF">OIU85_000944</name>
</gene>
<keyword evidence="5 12" id="KW-0812">Transmembrane</keyword>
<keyword evidence="8 12" id="KW-1133">Transmembrane helix</keyword>
<name>A0A9Q0VK72_SALVM</name>
<keyword evidence="9 12" id="KW-0472">Membrane</keyword>
<reference evidence="15" key="1">
    <citation type="submission" date="2022-11" db="EMBL/GenBank/DDBJ databases">
        <authorList>
            <person name="Hyden B.L."/>
            <person name="Feng K."/>
            <person name="Yates T."/>
            <person name="Jawdy S."/>
            <person name="Smart L.B."/>
            <person name="Muchero W."/>
        </authorList>
    </citation>
    <scope>NUCLEOTIDE SEQUENCE</scope>
    <source>
        <tissue evidence="15">Shoot tip</tissue>
    </source>
</reference>
<dbReference type="SMART" id="SM00365">
    <property type="entry name" value="LRR_SD22"/>
    <property type="match status" value="7"/>
</dbReference>
<dbReference type="PROSITE" id="PS51450">
    <property type="entry name" value="LRR"/>
    <property type="match status" value="2"/>
</dbReference>
<accession>A0A9Q0VK72</accession>
<feature type="transmembrane region" description="Helical" evidence="12">
    <location>
        <begin position="995"/>
        <end position="1017"/>
    </location>
</feature>
<feature type="domain" description="Leucine-rich repeat-containing N-terminal plant-type" evidence="13">
    <location>
        <begin position="36"/>
        <end position="71"/>
    </location>
</feature>
<feature type="domain" description="Disease resistance R13L4/SHOC-2-like LRR" evidence="14">
    <location>
        <begin position="98"/>
        <end position="291"/>
    </location>
</feature>
<evidence type="ECO:0000256" key="5">
    <source>
        <dbReference type="ARBA" id="ARBA00022692"/>
    </source>
</evidence>
<dbReference type="InterPro" id="IPR001611">
    <property type="entry name" value="Leu-rich_rpt"/>
</dbReference>
<evidence type="ECO:0000256" key="8">
    <source>
        <dbReference type="ARBA" id="ARBA00022989"/>
    </source>
</evidence>
<evidence type="ECO:0000256" key="11">
    <source>
        <dbReference type="ARBA" id="ARBA00023180"/>
    </source>
</evidence>
<dbReference type="Pfam" id="PF23598">
    <property type="entry name" value="LRR_14"/>
    <property type="match status" value="1"/>
</dbReference>
<dbReference type="InterPro" id="IPR046956">
    <property type="entry name" value="RLP23-like"/>
</dbReference>
<comment type="similarity">
    <text evidence="2">Belongs to the RLP family.</text>
</comment>
<keyword evidence="10" id="KW-0675">Receptor</keyword>
<dbReference type="Proteomes" id="UP001151529">
    <property type="component" value="Chromosome 16"/>
</dbReference>
<evidence type="ECO:0000256" key="10">
    <source>
        <dbReference type="ARBA" id="ARBA00023170"/>
    </source>
</evidence>
<protein>
    <recommendedName>
        <fullName evidence="17">Leucine-rich repeat-containing N-terminal plant-type domain-containing protein</fullName>
    </recommendedName>
</protein>
<evidence type="ECO:0000256" key="6">
    <source>
        <dbReference type="ARBA" id="ARBA00022729"/>
    </source>
</evidence>
<organism evidence="15 16">
    <name type="scientific">Salix viminalis</name>
    <name type="common">Common osier</name>
    <name type="synonym">Basket willow</name>
    <dbReference type="NCBI Taxonomy" id="40686"/>
    <lineage>
        <taxon>Eukaryota</taxon>
        <taxon>Viridiplantae</taxon>
        <taxon>Streptophyta</taxon>
        <taxon>Embryophyta</taxon>
        <taxon>Tracheophyta</taxon>
        <taxon>Spermatophyta</taxon>
        <taxon>Magnoliopsida</taxon>
        <taxon>eudicotyledons</taxon>
        <taxon>Gunneridae</taxon>
        <taxon>Pentapetalae</taxon>
        <taxon>rosids</taxon>
        <taxon>fabids</taxon>
        <taxon>Malpighiales</taxon>
        <taxon>Salicaceae</taxon>
        <taxon>Saliceae</taxon>
        <taxon>Salix</taxon>
    </lineage>
</organism>
<dbReference type="FunFam" id="3.80.10.10:FF:000111">
    <property type="entry name" value="LRR receptor-like serine/threonine-protein kinase ERECTA"/>
    <property type="match status" value="1"/>
</dbReference>
<dbReference type="AlphaFoldDB" id="A0A9Q0VK72"/>
<dbReference type="InterPro" id="IPR003591">
    <property type="entry name" value="Leu-rich_rpt_typical-subtyp"/>
</dbReference>
<sequence>MKIPLFTWIFLIPFLTIFSGVNVVLVSGQCRDQRPLLELKNSLTFDNSASTKLVNWNSTPNCCEWPGIACDDGGSVISLDLSFESITGGLDDSSGLFSLQFLQNLNLSSNSFNTTLPARFAKLTDLISLNLSNAGFIGQIPNDISKLTKLVSLDLSTNYFLGGPALKLEKPNLATLVQNLAQLEELILDGVNISAQGNDWCKALSSSLPNLKVLSMSNCFLSGPLDASLTELRSLSIFRLSSNNLSAPVPEFLANYPKLTSLQLSSCQLNGIFPQTVFQIPTLETLDLSFNKLLQGSFPEFHQNLSLQTLLLSTTNFSGTLPQSIGNLEKLSRIELVGNNFTGTIPSSIANLTQLFYLDLSSNKFEGRIPAFRKSKNLTYVDLSHNQLTGESPSGHWEGLLSLTYVGLGYNAFNGSIPSSLFAIPSMLRIQLSNNRFGGQIPEFPNVSSSLLDTLDFSSNKLEGPIPSSVFYLANLNVLDLSSNKLNGTVELNLVQKLPNLTTLSLSYNNLTVIASGKNSNVSSPPQIKKLRLASCNLRVFPDLRNQLKLFHLDLSDNQITGPVPGWISELSVLQYLNLSRNLLVDLERPLSLPGLTILDLHHNQLQGSIPAPPSFITYVDYSSNNFSSIIPPNIGNYLNFTFFFSLSNNHLTGAIPQSLCNTDWLQVLDLSNNSLSGAIPSCLIEGKKTLRVLNLRRNNFDGSIPDKFPRSCGLKTLDLSGNNLQGEVPKSLENCTTLEVLDLGNNQINDSFPCLLKSISSFRVLVLRNNTFSGLIGCPEINGTWPRLQIVDLAFNHFRGNLPRICLGTWEGMMEGENRNLEHIKYDPLKLTNGMYYQDSITVTVKGLELELVKILTVFTSADFSNNNFEGPIPDVIGKFNALYVLNLSHNALTGLIPSSLGNLSQLESLDLSSNQLTGRIPAQLANLSFLSVLNLSYNRLVGRIPTGSQMQTFSADSFEGNHGLCGPPLNLACSDTSGSTLTRRSNQRKEFDWQFIVPGLGFGLGSGIMVAPLLFSKKINKWYDDCIDKILLVLLPMLGLRYYARGDWRVEPEETSEEEDSTDVDDDDVEVDNGDYFGGRYCVFCTKLDSTIKKVIHDTKCVCYQSPPISSSSSSFSSFSPC</sequence>
<comment type="caution">
    <text evidence="15">The sequence shown here is derived from an EMBL/GenBank/DDBJ whole genome shotgun (WGS) entry which is preliminary data.</text>
</comment>
<dbReference type="FunFam" id="3.80.10.10:FF:000095">
    <property type="entry name" value="LRR receptor-like serine/threonine-protein kinase GSO1"/>
    <property type="match status" value="2"/>
</dbReference>
<keyword evidence="16" id="KW-1185">Reference proteome</keyword>
<dbReference type="EMBL" id="JAPFFL010000001">
    <property type="protein sequence ID" value="KAJ6750365.1"/>
    <property type="molecule type" value="Genomic_DNA"/>
</dbReference>
<evidence type="ECO:0000313" key="15">
    <source>
        <dbReference type="EMBL" id="KAJ6750365.1"/>
    </source>
</evidence>
<dbReference type="Pfam" id="PF08263">
    <property type="entry name" value="LRRNT_2"/>
    <property type="match status" value="1"/>
</dbReference>